<proteinExistence type="predicted"/>
<protein>
    <submittedName>
        <fullName evidence="1">Uncharacterized protein</fullName>
    </submittedName>
</protein>
<evidence type="ECO:0000313" key="2">
    <source>
        <dbReference type="Proteomes" id="UP000024635"/>
    </source>
</evidence>
<comment type="caution">
    <text evidence="1">The sequence shown here is derived from an EMBL/GenBank/DDBJ whole genome shotgun (WGS) entry which is preliminary data.</text>
</comment>
<dbReference type="EMBL" id="JARK01001424">
    <property type="protein sequence ID" value="EYC04431.1"/>
    <property type="molecule type" value="Genomic_DNA"/>
</dbReference>
<organism evidence="1 2">
    <name type="scientific">Ancylostoma ceylanicum</name>
    <dbReference type="NCBI Taxonomy" id="53326"/>
    <lineage>
        <taxon>Eukaryota</taxon>
        <taxon>Metazoa</taxon>
        <taxon>Ecdysozoa</taxon>
        <taxon>Nematoda</taxon>
        <taxon>Chromadorea</taxon>
        <taxon>Rhabditida</taxon>
        <taxon>Rhabditina</taxon>
        <taxon>Rhabditomorpha</taxon>
        <taxon>Strongyloidea</taxon>
        <taxon>Ancylostomatidae</taxon>
        <taxon>Ancylostomatinae</taxon>
        <taxon>Ancylostoma</taxon>
    </lineage>
</organism>
<accession>A0A016TNZ0</accession>
<keyword evidence="2" id="KW-1185">Reference proteome</keyword>
<reference evidence="2" key="1">
    <citation type="journal article" date="2015" name="Nat. Genet.">
        <title>The genome and transcriptome of the zoonotic hookworm Ancylostoma ceylanicum identify infection-specific gene families.</title>
        <authorList>
            <person name="Schwarz E.M."/>
            <person name="Hu Y."/>
            <person name="Antoshechkin I."/>
            <person name="Miller M.M."/>
            <person name="Sternberg P.W."/>
            <person name="Aroian R.V."/>
        </authorList>
    </citation>
    <scope>NUCLEOTIDE SEQUENCE</scope>
    <source>
        <strain evidence="2">HY135</strain>
    </source>
</reference>
<evidence type="ECO:0000313" key="1">
    <source>
        <dbReference type="EMBL" id="EYC04431.1"/>
    </source>
</evidence>
<name>A0A016TNZ0_9BILA</name>
<sequence>MLNINVPCSPSLVTGRLQYLAVARDNRPELSLQLPSLTLENAECESNGRQRCGGASEILVVEVVTHYTAATSSAANSFTLGIVDKPQTPQTPFTSETSGSLLSHLWRRVHRCYKGVPAPEVGGNTAAIRVRQRPKWGGKGPPL</sequence>
<dbReference type="AlphaFoldDB" id="A0A016TNZ0"/>
<gene>
    <name evidence="1" type="primary">Acey_s0088.g2199</name>
    <name evidence="1" type="ORF">Y032_0088g2199</name>
</gene>
<dbReference type="Proteomes" id="UP000024635">
    <property type="component" value="Unassembled WGS sequence"/>
</dbReference>